<evidence type="ECO:0000259" key="3">
    <source>
        <dbReference type="PROSITE" id="PS51782"/>
    </source>
</evidence>
<dbReference type="CDD" id="cd00118">
    <property type="entry name" value="LysM"/>
    <property type="match status" value="1"/>
</dbReference>
<organism evidence="4 5">
    <name type="scientific">Aliivibrio wodanis</name>
    <dbReference type="NCBI Taxonomy" id="80852"/>
    <lineage>
        <taxon>Bacteria</taxon>
        <taxon>Pseudomonadati</taxon>
        <taxon>Pseudomonadota</taxon>
        <taxon>Gammaproteobacteria</taxon>
        <taxon>Vibrionales</taxon>
        <taxon>Vibrionaceae</taxon>
        <taxon>Aliivibrio</taxon>
    </lineage>
</organism>
<dbReference type="Pfam" id="PF01476">
    <property type="entry name" value="LysM"/>
    <property type="match status" value="1"/>
</dbReference>
<proteinExistence type="predicted"/>
<evidence type="ECO:0000313" key="4">
    <source>
        <dbReference type="EMBL" id="CED71488.1"/>
    </source>
</evidence>
<evidence type="ECO:0000256" key="2">
    <source>
        <dbReference type="SAM" id="SignalP"/>
    </source>
</evidence>
<dbReference type="Proteomes" id="UP000032427">
    <property type="component" value="Chromosome 1"/>
</dbReference>
<keyword evidence="2" id="KW-0732">Signal</keyword>
<dbReference type="STRING" id="80852.AWOD_I_1411"/>
<dbReference type="InterPro" id="IPR036779">
    <property type="entry name" value="LysM_dom_sf"/>
</dbReference>
<evidence type="ECO:0000313" key="5">
    <source>
        <dbReference type="Proteomes" id="UP000032427"/>
    </source>
</evidence>
<feature type="coiled-coil region" evidence="1">
    <location>
        <begin position="32"/>
        <end position="66"/>
    </location>
</feature>
<name>A0A090IQ63_9GAMM</name>
<gene>
    <name evidence="4" type="ORF">AWOD_I_1411</name>
</gene>
<protein>
    <submittedName>
        <fullName evidence="4">Putative cell wall lytic enzyme</fullName>
    </submittedName>
</protein>
<dbReference type="AlphaFoldDB" id="A0A090IQ63"/>
<keyword evidence="5" id="KW-1185">Reference proteome</keyword>
<dbReference type="Gene3D" id="3.10.350.10">
    <property type="entry name" value="LysM domain"/>
    <property type="match status" value="1"/>
</dbReference>
<dbReference type="InterPro" id="IPR018392">
    <property type="entry name" value="LysM"/>
</dbReference>
<sequence length="143" mass="16194">MKQKKNIILLASLMSSLVLTGCASNDEQITQQKSQIEQINTLESKVSTLESQVNTLETELQKQKSTDSEIYQTVHRLDVAQNKLKEQAQQQADEAIMYYMIKQGDTLYSIARDHGIALEDIIQLNPHIVNPKRLLIGDLLNVK</sequence>
<reference evidence="5" key="1">
    <citation type="submission" date="2014-09" db="EMBL/GenBank/DDBJ databases">
        <authorList>
            <person name="Hjerde E."/>
        </authorList>
    </citation>
    <scope>NUCLEOTIDE SEQUENCE [LARGE SCALE GENOMIC DNA]</scope>
    <source>
        <strain evidence="5">06/09/139</strain>
    </source>
</reference>
<dbReference type="PROSITE" id="PS51782">
    <property type="entry name" value="LYSM"/>
    <property type="match status" value="1"/>
</dbReference>
<dbReference type="KEGG" id="awd:AWOD_I_1411"/>
<feature type="chain" id="PRO_5001857643" evidence="2">
    <location>
        <begin position="21"/>
        <end position="143"/>
    </location>
</feature>
<dbReference type="GeneID" id="28540968"/>
<dbReference type="SUPFAM" id="SSF54106">
    <property type="entry name" value="LysM domain"/>
    <property type="match status" value="1"/>
</dbReference>
<dbReference type="HOGENOM" id="CLU_1937251_0_0_6"/>
<dbReference type="OrthoDB" id="5916968at2"/>
<feature type="signal peptide" evidence="2">
    <location>
        <begin position="1"/>
        <end position="20"/>
    </location>
</feature>
<dbReference type="PROSITE" id="PS51257">
    <property type="entry name" value="PROKAR_LIPOPROTEIN"/>
    <property type="match status" value="1"/>
</dbReference>
<dbReference type="EMBL" id="LN554846">
    <property type="protein sequence ID" value="CED71488.1"/>
    <property type="molecule type" value="Genomic_DNA"/>
</dbReference>
<evidence type="ECO:0000256" key="1">
    <source>
        <dbReference type="SAM" id="Coils"/>
    </source>
</evidence>
<feature type="domain" description="LysM" evidence="3">
    <location>
        <begin position="97"/>
        <end position="142"/>
    </location>
</feature>
<keyword evidence="1" id="KW-0175">Coiled coil</keyword>
<dbReference type="PATRIC" id="fig|80852.17.peg.1452"/>
<dbReference type="SMART" id="SM00257">
    <property type="entry name" value="LysM"/>
    <property type="match status" value="1"/>
</dbReference>
<accession>A0A090IQ63</accession>